<evidence type="ECO:0000313" key="1">
    <source>
        <dbReference type="EMBL" id="QAS52366.1"/>
    </source>
</evidence>
<sequence length="122" mass="13986">MKFYAELNGDNICTGVKMTRDAMNDPNAVEIESMDSEYVWKQYDPTTKTWSTEKFLPDRPAIQLKEFEQLKADKEKLEMDVQGVLQMNAMHLKTMAEQGQQLKDAKALNSDLLLKLARNGIN</sequence>
<organism evidence="1 2">
    <name type="scientific">Halobacillus litoralis</name>
    <dbReference type="NCBI Taxonomy" id="45668"/>
    <lineage>
        <taxon>Bacteria</taxon>
        <taxon>Bacillati</taxon>
        <taxon>Bacillota</taxon>
        <taxon>Bacilli</taxon>
        <taxon>Bacillales</taxon>
        <taxon>Bacillaceae</taxon>
        <taxon>Halobacillus</taxon>
    </lineage>
</organism>
<reference evidence="1 2" key="1">
    <citation type="submission" date="2018-01" db="EMBL/GenBank/DDBJ databases">
        <title>The whole genome sequencing and assembly of Halobacillus litoralis ERB031 strain.</title>
        <authorList>
            <person name="Lee S.-J."/>
            <person name="Park M.-K."/>
            <person name="Kim J.-Y."/>
            <person name="Lee Y.-J."/>
            <person name="Yi H."/>
            <person name="Bahn Y.-S."/>
            <person name="Kim J.F."/>
            <person name="Lee D.-W."/>
        </authorList>
    </citation>
    <scope>NUCLEOTIDE SEQUENCE [LARGE SCALE GENOMIC DNA]</scope>
    <source>
        <strain evidence="1 2">ERB 031</strain>
    </source>
</reference>
<dbReference type="OrthoDB" id="2663766at2"/>
<proteinExistence type="predicted"/>
<dbReference type="KEGG" id="hli:HLI_09040"/>
<dbReference type="RefSeq" id="WP_128524653.1">
    <property type="nucleotide sequence ID" value="NZ_CP026118.1"/>
</dbReference>
<gene>
    <name evidence="1" type="ORF">HLI_09040</name>
</gene>
<name>A0A410MCH8_9BACI</name>
<protein>
    <submittedName>
        <fullName evidence="1">Uncharacterized protein</fullName>
    </submittedName>
</protein>
<dbReference type="Proteomes" id="UP000287756">
    <property type="component" value="Chromosome"/>
</dbReference>
<evidence type="ECO:0000313" key="2">
    <source>
        <dbReference type="Proteomes" id="UP000287756"/>
    </source>
</evidence>
<dbReference type="AlphaFoldDB" id="A0A410MCH8"/>
<accession>A0A410MCH8</accession>
<dbReference type="EMBL" id="CP026118">
    <property type="protein sequence ID" value="QAS52366.1"/>
    <property type="molecule type" value="Genomic_DNA"/>
</dbReference>